<organism evidence="1 2">
    <name type="scientific">Eretmocerus hayati</name>
    <dbReference type="NCBI Taxonomy" id="131215"/>
    <lineage>
        <taxon>Eukaryota</taxon>
        <taxon>Metazoa</taxon>
        <taxon>Ecdysozoa</taxon>
        <taxon>Arthropoda</taxon>
        <taxon>Hexapoda</taxon>
        <taxon>Insecta</taxon>
        <taxon>Pterygota</taxon>
        <taxon>Neoptera</taxon>
        <taxon>Endopterygota</taxon>
        <taxon>Hymenoptera</taxon>
        <taxon>Apocrita</taxon>
        <taxon>Proctotrupomorpha</taxon>
        <taxon>Chalcidoidea</taxon>
        <taxon>Aphelinidae</taxon>
        <taxon>Aphelininae</taxon>
        <taxon>Eretmocerus</taxon>
    </lineage>
</organism>
<dbReference type="Proteomes" id="UP001239111">
    <property type="component" value="Chromosome 1"/>
</dbReference>
<evidence type="ECO:0000313" key="2">
    <source>
        <dbReference type="Proteomes" id="UP001239111"/>
    </source>
</evidence>
<comment type="caution">
    <text evidence="1">The sequence shown here is derived from an EMBL/GenBank/DDBJ whole genome shotgun (WGS) entry which is preliminary data.</text>
</comment>
<accession>A0ACC2PUQ1</accession>
<proteinExistence type="predicted"/>
<keyword evidence="2" id="KW-1185">Reference proteome</keyword>
<sequence length="223" mass="24029">MKTAPVTLIALAVTCCCLISASVAGDENKIKVDVYYESLCSDSIYFITKELAPAFNHPEVKKFLKVNLVPFGKASWSVGDGAQPVQFHCQHGEKECYGNKAQSCALDEIQKNVSDGDEKQQKSVDVVNCAMSNSSPDTAVPQCAQNVGLGPDAVQRITACTEGQEGTDLLIKNGEKTFKVQKPLTFVPTVIINGENNQGAFRSFGKVICDLIQGEKPSVCANY</sequence>
<dbReference type="EMBL" id="CM056741">
    <property type="protein sequence ID" value="KAJ8686501.1"/>
    <property type="molecule type" value="Genomic_DNA"/>
</dbReference>
<protein>
    <submittedName>
        <fullName evidence="1">Uncharacterized protein</fullName>
    </submittedName>
</protein>
<gene>
    <name evidence="1" type="ORF">QAD02_022295</name>
</gene>
<evidence type="ECO:0000313" key="1">
    <source>
        <dbReference type="EMBL" id="KAJ8686501.1"/>
    </source>
</evidence>
<reference evidence="1" key="1">
    <citation type="submission" date="2023-04" db="EMBL/GenBank/DDBJ databases">
        <title>A chromosome-level genome assembly of the parasitoid wasp Eretmocerus hayati.</title>
        <authorList>
            <person name="Zhong Y."/>
            <person name="Liu S."/>
            <person name="Liu Y."/>
        </authorList>
    </citation>
    <scope>NUCLEOTIDE SEQUENCE</scope>
    <source>
        <strain evidence="1">ZJU_SS_LIU_2023</strain>
    </source>
</reference>
<name>A0ACC2PUQ1_9HYME</name>